<protein>
    <submittedName>
        <fullName evidence="2">HNH endonuclease</fullName>
    </submittedName>
</protein>
<organism evidence="2 3">
    <name type="scientific">Alloalcanivorax marinus</name>
    <dbReference type="NCBI Taxonomy" id="1177169"/>
    <lineage>
        <taxon>Bacteria</taxon>
        <taxon>Pseudomonadati</taxon>
        <taxon>Pseudomonadota</taxon>
        <taxon>Gammaproteobacteria</taxon>
        <taxon>Oceanospirillales</taxon>
        <taxon>Alcanivoracaceae</taxon>
        <taxon>Alloalcanivorax</taxon>
    </lineage>
</organism>
<sequence length="195" mass="23020">MPRESIPKGLKEKILDEYDHRCAVCGGDRPHLHHIDEDATNNIEKNLLPLCPNCHLRDQHNPTRKVDIPKLNLFRNFKDPSILRPQFHPIYVRQRFLDDVEVNVEPVQDLERKSNELIEFVASLEMGDFYSKRIKELIGRPNRAFVYSFGGGRDAAFERLMSRARKDYRQQLFDNNQYVKELLIELLRYQGWANS</sequence>
<keyword evidence="3" id="KW-1185">Reference proteome</keyword>
<keyword evidence="2" id="KW-0378">Hydrolase</keyword>
<dbReference type="CDD" id="cd00085">
    <property type="entry name" value="HNHc"/>
    <property type="match status" value="1"/>
</dbReference>
<accession>A0A9Q3UQT6</accession>
<evidence type="ECO:0000313" key="2">
    <source>
        <dbReference type="EMBL" id="MCC4309757.1"/>
    </source>
</evidence>
<reference evidence="2" key="1">
    <citation type="submission" date="2021-10" db="EMBL/GenBank/DDBJ databases">
        <title>The diversity and Nitrogen Metabolism of Culturable Nitrate-Utilizing Bacteria Within the Oxygen Minimum Zone of the Changjiang (Yangtze River)Estuary.</title>
        <authorList>
            <person name="Zhang D."/>
            <person name="Zheng J."/>
            <person name="Liu S."/>
            <person name="He W."/>
        </authorList>
    </citation>
    <scope>NUCLEOTIDE SEQUENCE</scope>
    <source>
        <strain evidence="2">FXH-223</strain>
    </source>
</reference>
<keyword evidence="2" id="KW-0540">Nuclease</keyword>
<dbReference type="SMART" id="SM00507">
    <property type="entry name" value="HNHc"/>
    <property type="match status" value="1"/>
</dbReference>
<evidence type="ECO:0000259" key="1">
    <source>
        <dbReference type="SMART" id="SM00507"/>
    </source>
</evidence>
<proteinExistence type="predicted"/>
<feature type="domain" description="HNH nuclease" evidence="1">
    <location>
        <begin position="9"/>
        <end position="56"/>
    </location>
</feature>
<dbReference type="GO" id="GO:0004519">
    <property type="term" value="F:endonuclease activity"/>
    <property type="evidence" value="ECO:0007669"/>
    <property type="project" value="UniProtKB-KW"/>
</dbReference>
<dbReference type="AlphaFoldDB" id="A0A9Q3UQT6"/>
<dbReference type="RefSeq" id="WP_228234513.1">
    <property type="nucleotide sequence ID" value="NZ_JAJGNA010000021.1"/>
</dbReference>
<gene>
    <name evidence="2" type="ORF">LL252_14380</name>
</gene>
<comment type="caution">
    <text evidence="2">The sequence shown here is derived from an EMBL/GenBank/DDBJ whole genome shotgun (WGS) entry which is preliminary data.</text>
</comment>
<name>A0A9Q3UQT6_9GAMM</name>
<dbReference type="InterPro" id="IPR003615">
    <property type="entry name" value="HNH_nuc"/>
</dbReference>
<dbReference type="EMBL" id="JAJGNA010000021">
    <property type="protein sequence ID" value="MCC4309757.1"/>
    <property type="molecule type" value="Genomic_DNA"/>
</dbReference>
<keyword evidence="2" id="KW-0255">Endonuclease</keyword>
<evidence type="ECO:0000313" key="3">
    <source>
        <dbReference type="Proteomes" id="UP001108027"/>
    </source>
</evidence>
<dbReference type="Proteomes" id="UP001108027">
    <property type="component" value="Unassembled WGS sequence"/>
</dbReference>